<dbReference type="AlphaFoldDB" id="A0AA39QUL6"/>
<gene>
    <name evidence="1" type="ORF">JMJ35_007872</name>
</gene>
<reference evidence="1" key="1">
    <citation type="submission" date="2023-03" db="EMBL/GenBank/DDBJ databases">
        <title>Complete genome of Cladonia borealis.</title>
        <authorList>
            <person name="Park H."/>
        </authorList>
    </citation>
    <scope>NUCLEOTIDE SEQUENCE</scope>
    <source>
        <strain evidence="1">ANT050790</strain>
    </source>
</reference>
<organism evidence="1 2">
    <name type="scientific">Cladonia borealis</name>
    <dbReference type="NCBI Taxonomy" id="184061"/>
    <lineage>
        <taxon>Eukaryota</taxon>
        <taxon>Fungi</taxon>
        <taxon>Dikarya</taxon>
        <taxon>Ascomycota</taxon>
        <taxon>Pezizomycotina</taxon>
        <taxon>Lecanoromycetes</taxon>
        <taxon>OSLEUM clade</taxon>
        <taxon>Lecanoromycetidae</taxon>
        <taxon>Lecanorales</taxon>
        <taxon>Lecanorineae</taxon>
        <taxon>Cladoniaceae</taxon>
        <taxon>Cladonia</taxon>
    </lineage>
</organism>
<dbReference type="Proteomes" id="UP001166286">
    <property type="component" value="Unassembled WGS sequence"/>
</dbReference>
<evidence type="ECO:0000313" key="1">
    <source>
        <dbReference type="EMBL" id="KAK0509478.1"/>
    </source>
</evidence>
<keyword evidence="2" id="KW-1185">Reference proteome</keyword>
<protein>
    <submittedName>
        <fullName evidence="1">Uncharacterized protein</fullName>
    </submittedName>
</protein>
<comment type="caution">
    <text evidence="1">The sequence shown here is derived from an EMBL/GenBank/DDBJ whole genome shotgun (WGS) entry which is preliminary data.</text>
</comment>
<sequence>MDIVSSNEGVDQWQVKSDTHGHNVVVVFEATKALAQNINTAVIELKDTIDVESLPGITPFSFPEIGFACAWPLIPLLKIVEEYFASYYFKIFSQSNDGKNPASSIVLPDISPFNSWETGIIVCPAGHWFLGKGHPTIIIPLYTCGEVSISSHGPRGHSIEIEWVPGVVVVAGVNRLEITGPGRMVFLHISAGDRQWRMNSHFQHAFRNCGLPLE</sequence>
<accession>A0AA39QUL6</accession>
<proteinExistence type="predicted"/>
<name>A0AA39QUL6_9LECA</name>
<dbReference type="EMBL" id="JAFEKC020000018">
    <property type="protein sequence ID" value="KAK0509478.1"/>
    <property type="molecule type" value="Genomic_DNA"/>
</dbReference>
<evidence type="ECO:0000313" key="2">
    <source>
        <dbReference type="Proteomes" id="UP001166286"/>
    </source>
</evidence>